<dbReference type="PANTHER" id="PTHR15020">
    <property type="entry name" value="FLAVIN REDUCTASE-RELATED"/>
    <property type="match status" value="1"/>
</dbReference>
<sequence>MAKMLLIGASGSIGEVVAPAVLKNTDKDLVLASRHPRKIPITDASRETAIKLDVTNDDELAEALKDVDFVFASLSGAMDTFASHLVKAMDKAGVKRLAFITTMGIYQEIPSWLGESPDPYTNSILRPFRKAADIIEASDLDYTIIRPGWLDYSNDTNYELNKKGEPFGGHDVSRESIADLVVRLIKDPEFGKRESFGINRPQAH</sequence>
<protein>
    <submittedName>
        <fullName evidence="2">NAD(P)-dependent oxidoreductase</fullName>
    </submittedName>
</protein>
<evidence type="ECO:0000313" key="2">
    <source>
        <dbReference type="EMBL" id="AYE62561.1"/>
    </source>
</evidence>
<dbReference type="KEGG" id="lhd:HUO_00505"/>
<dbReference type="InterPro" id="IPR016040">
    <property type="entry name" value="NAD(P)-bd_dom"/>
</dbReference>
<dbReference type="Gene3D" id="3.40.50.720">
    <property type="entry name" value="NAD(P)-binding Rossmann-like Domain"/>
    <property type="match status" value="1"/>
</dbReference>
<dbReference type="Proteomes" id="UP000267794">
    <property type="component" value="Chromosome"/>
</dbReference>
<dbReference type="AlphaFoldDB" id="A0A0D5MG21"/>
<feature type="domain" description="NAD(P)-binding" evidence="1">
    <location>
        <begin position="8"/>
        <end position="188"/>
    </location>
</feature>
<name>A0A0D5MG21_LACHE</name>
<evidence type="ECO:0000259" key="1">
    <source>
        <dbReference type="Pfam" id="PF13460"/>
    </source>
</evidence>
<reference evidence="2 3" key="1">
    <citation type="submission" date="2016-10" db="EMBL/GenBank/DDBJ databases">
        <title>Complete genomic sequencing of Lactobacillus helveticus LH99 and comparative genome analysis.</title>
        <authorList>
            <person name="Li N."/>
            <person name="You C."/>
            <person name="Liu Z."/>
        </authorList>
    </citation>
    <scope>NUCLEOTIDE SEQUENCE [LARGE SCALE GENOMIC DNA]</scope>
    <source>
        <strain evidence="2 3">LH99</strain>
    </source>
</reference>
<dbReference type="EMBL" id="CP017982">
    <property type="protein sequence ID" value="AYE62561.1"/>
    <property type="molecule type" value="Genomic_DNA"/>
</dbReference>
<organism evidence="2 3">
    <name type="scientific">Lactobacillus helveticus</name>
    <name type="common">Lactobacillus suntoryeus</name>
    <dbReference type="NCBI Taxonomy" id="1587"/>
    <lineage>
        <taxon>Bacteria</taxon>
        <taxon>Bacillati</taxon>
        <taxon>Bacillota</taxon>
        <taxon>Bacilli</taxon>
        <taxon>Lactobacillales</taxon>
        <taxon>Lactobacillaceae</taxon>
        <taxon>Lactobacillus</taxon>
    </lineage>
</organism>
<accession>A0A0D5MG21</accession>
<dbReference type="InterPro" id="IPR036291">
    <property type="entry name" value="NAD(P)-bd_dom_sf"/>
</dbReference>
<proteinExistence type="predicted"/>
<dbReference type="RefSeq" id="WP_052540403.1">
    <property type="nucleotide sequence ID" value="NZ_BLYS01000445.1"/>
</dbReference>
<gene>
    <name evidence="2" type="ORF">BC335_2215</name>
</gene>
<dbReference type="SUPFAM" id="SSF51735">
    <property type="entry name" value="NAD(P)-binding Rossmann-fold domains"/>
    <property type="match status" value="1"/>
</dbReference>
<dbReference type="PANTHER" id="PTHR15020:SF50">
    <property type="entry name" value="UPF0659 PROTEIN YMR090W"/>
    <property type="match status" value="1"/>
</dbReference>
<evidence type="ECO:0000313" key="3">
    <source>
        <dbReference type="Proteomes" id="UP000267794"/>
    </source>
</evidence>
<dbReference type="Pfam" id="PF13460">
    <property type="entry name" value="NAD_binding_10"/>
    <property type="match status" value="1"/>
</dbReference>